<dbReference type="InterPro" id="IPR006379">
    <property type="entry name" value="HAD-SF_hydro_IIB"/>
</dbReference>
<dbReference type="Pfam" id="PF08282">
    <property type="entry name" value="Hydrolase_3"/>
    <property type="match status" value="2"/>
</dbReference>
<comment type="caution">
    <text evidence="1">The sequence shown here is derived from an EMBL/GenBank/DDBJ whole genome shotgun (WGS) entry which is preliminary data.</text>
</comment>
<dbReference type="PANTHER" id="PTHR10000">
    <property type="entry name" value="PHOSPHOSERINE PHOSPHATASE"/>
    <property type="match status" value="1"/>
</dbReference>
<dbReference type="InterPro" id="IPR036412">
    <property type="entry name" value="HAD-like_sf"/>
</dbReference>
<dbReference type="SUPFAM" id="SSF56784">
    <property type="entry name" value="HAD-like"/>
    <property type="match status" value="1"/>
</dbReference>
<dbReference type="Proteomes" id="UP001501734">
    <property type="component" value="Unassembled WGS sequence"/>
</dbReference>
<dbReference type="NCBIfam" id="TIGR01484">
    <property type="entry name" value="HAD-SF-IIB"/>
    <property type="match status" value="1"/>
</dbReference>
<dbReference type="RefSeq" id="WP_344909859.1">
    <property type="nucleotide sequence ID" value="NZ_BAABDL010000019.1"/>
</dbReference>
<dbReference type="SFLD" id="SFLDG01140">
    <property type="entry name" value="C2.B:_Phosphomannomutase_and_P"/>
    <property type="match status" value="1"/>
</dbReference>
<dbReference type="SFLD" id="SFLDS00003">
    <property type="entry name" value="Haloacid_Dehalogenase"/>
    <property type="match status" value="1"/>
</dbReference>
<keyword evidence="2" id="KW-1185">Reference proteome</keyword>
<evidence type="ECO:0000313" key="2">
    <source>
        <dbReference type="Proteomes" id="UP001501734"/>
    </source>
</evidence>
<gene>
    <name evidence="1" type="ORF">GCM10022410_04260</name>
</gene>
<name>A0ABP7V613_9BACI</name>
<sequence>MSKEIKLIALDLDGTLVKYGEDLISKENLMAIKSAQDAGVEVVIATGRSRATSLKIGQQLGVRYMINVNGGEIWTTEGELLHRHPLDQETVKQIIEIQSQYSVFSWFVSNDQIFRNELPADYLDREWLKMGFNVEDDHVRDEMIRQFSQMDSVELSNSSLTNMELNPKGVHKASAIEYLLDRLALSFDQVMAVGDSINDLKMIEAAGIGVAMGNAQDTVKEVADWETVSYDVNGVAVAIEKFVLGSN</sequence>
<accession>A0ABP7V613</accession>
<dbReference type="Gene3D" id="3.40.50.1000">
    <property type="entry name" value="HAD superfamily/HAD-like"/>
    <property type="match status" value="1"/>
</dbReference>
<dbReference type="EMBL" id="BAABDL010000019">
    <property type="protein sequence ID" value="GAA4060326.1"/>
    <property type="molecule type" value="Genomic_DNA"/>
</dbReference>
<dbReference type="CDD" id="cd07516">
    <property type="entry name" value="HAD_Pase"/>
    <property type="match status" value="1"/>
</dbReference>
<evidence type="ECO:0000313" key="1">
    <source>
        <dbReference type="EMBL" id="GAA4060326.1"/>
    </source>
</evidence>
<dbReference type="PROSITE" id="PS01229">
    <property type="entry name" value="COF_2"/>
    <property type="match status" value="1"/>
</dbReference>
<organism evidence="1 2">
    <name type="scientific">Amphibacillus indicireducens</name>
    <dbReference type="NCBI Taxonomy" id="1076330"/>
    <lineage>
        <taxon>Bacteria</taxon>
        <taxon>Bacillati</taxon>
        <taxon>Bacillota</taxon>
        <taxon>Bacilli</taxon>
        <taxon>Bacillales</taxon>
        <taxon>Bacillaceae</taxon>
        <taxon>Amphibacillus</taxon>
    </lineage>
</organism>
<reference evidence="2" key="1">
    <citation type="journal article" date="2019" name="Int. J. Syst. Evol. Microbiol.">
        <title>The Global Catalogue of Microorganisms (GCM) 10K type strain sequencing project: providing services to taxonomists for standard genome sequencing and annotation.</title>
        <authorList>
            <consortium name="The Broad Institute Genomics Platform"/>
            <consortium name="The Broad Institute Genome Sequencing Center for Infectious Disease"/>
            <person name="Wu L."/>
            <person name="Ma J."/>
        </authorList>
    </citation>
    <scope>NUCLEOTIDE SEQUENCE [LARGE SCALE GENOMIC DNA]</scope>
    <source>
        <strain evidence="2">JCM 17250</strain>
    </source>
</reference>
<dbReference type="InterPro" id="IPR023214">
    <property type="entry name" value="HAD_sf"/>
</dbReference>
<dbReference type="PANTHER" id="PTHR10000:SF55">
    <property type="entry name" value="5-AMINO-6-(5-PHOSPHO-D-RIBITYLAMINO)URACIL PHOSPHATASE YCSE"/>
    <property type="match status" value="1"/>
</dbReference>
<dbReference type="Gene3D" id="3.30.1240.10">
    <property type="match status" value="1"/>
</dbReference>
<protein>
    <submittedName>
        <fullName evidence="1">Phosphoglycolate phosphatase</fullName>
    </submittedName>
</protein>
<proteinExistence type="predicted"/>